<comment type="caution">
    <text evidence="2">The sequence shown here is derived from an EMBL/GenBank/DDBJ whole genome shotgun (WGS) entry which is preliminary data.</text>
</comment>
<dbReference type="OrthoDB" id="2751948at2759"/>
<name>A0A1M2VHB8_TRAPU</name>
<feature type="region of interest" description="Disordered" evidence="1">
    <location>
        <begin position="488"/>
        <end position="574"/>
    </location>
</feature>
<feature type="compositionally biased region" description="Low complexity" evidence="1">
    <location>
        <begin position="53"/>
        <end position="71"/>
    </location>
</feature>
<feature type="region of interest" description="Disordered" evidence="1">
    <location>
        <begin position="99"/>
        <end position="126"/>
    </location>
</feature>
<dbReference type="STRING" id="154538.A0A1M2VHB8"/>
<dbReference type="Pfam" id="PF20414">
    <property type="entry name" value="DUF6698"/>
    <property type="match status" value="1"/>
</dbReference>
<keyword evidence="3" id="KW-1185">Reference proteome</keyword>
<evidence type="ECO:0000313" key="2">
    <source>
        <dbReference type="EMBL" id="OJT06903.1"/>
    </source>
</evidence>
<feature type="compositionally biased region" description="Pro residues" evidence="1">
    <location>
        <begin position="23"/>
        <end position="38"/>
    </location>
</feature>
<evidence type="ECO:0000256" key="1">
    <source>
        <dbReference type="SAM" id="MobiDB-lite"/>
    </source>
</evidence>
<sequence>MPSGFPGLTRVRPKPSQAGKAKAPPPTPPPSSPPPAPIPSCVKHNKDNFTGHSRAAPKPAAAASAPKRPAAVQSKPATRLASIEASSADEDIDLAAHVKAKKRKRSESIEEPASGDEEPAPDTISKKMRVLPPVTYDAEVIRQFEVVMECSTQGERIAHRVDHLHEAARLLPRMVGDGIAYVTVLSKGLAGEGRYSDDDPEAIDLVWNEYWEVQTYYDGIMKIFPGLEDNTAYLRQRPDFIKRLAAWMKKVAGKARSDDLDRIKDVILECTDIKDLKGLKEKTERGFKHHETARLLCPVTKLKKFDRNPDEFCRKVRNMDKHRQRVKGRKWPLVMYNMKLHVPGNPHAGFLRSDAMLHAFQTCFTGPSSAGKAAGRSGKARGKPPISRKLSWEGVNIVTIVYVAVLVRFALNDLSDYNTIDGDFIATDFVSSVLTCALRNPEWRDDLTSWYKRRVYGNQLCTDDEDTDSDDEPSSYELMMQGTEAARKAARQAARKPCTPRSPAATPEPAHLLPIVEDTVNEDTIDEPAGAEDPIEEDTAENDFFEQNSLKGDHFVKSKLVDDYSSDDEEENTA</sequence>
<dbReference type="InterPro" id="IPR046521">
    <property type="entry name" value="DUF6698"/>
</dbReference>
<dbReference type="Proteomes" id="UP000184267">
    <property type="component" value="Unassembled WGS sequence"/>
</dbReference>
<organism evidence="2 3">
    <name type="scientific">Trametes pubescens</name>
    <name type="common">White-rot fungus</name>
    <dbReference type="NCBI Taxonomy" id="154538"/>
    <lineage>
        <taxon>Eukaryota</taxon>
        <taxon>Fungi</taxon>
        <taxon>Dikarya</taxon>
        <taxon>Basidiomycota</taxon>
        <taxon>Agaricomycotina</taxon>
        <taxon>Agaricomycetes</taxon>
        <taxon>Polyporales</taxon>
        <taxon>Polyporaceae</taxon>
        <taxon>Trametes</taxon>
    </lineage>
</organism>
<feature type="compositionally biased region" description="Acidic residues" evidence="1">
    <location>
        <begin position="109"/>
        <end position="120"/>
    </location>
</feature>
<gene>
    <name evidence="2" type="ORF">TRAPUB_2243</name>
</gene>
<reference evidence="2 3" key="1">
    <citation type="submission" date="2016-10" db="EMBL/GenBank/DDBJ databases">
        <title>Genome sequence of the basidiomycete white-rot fungus Trametes pubescens.</title>
        <authorList>
            <person name="Makela M.R."/>
            <person name="Granchi Z."/>
            <person name="Peng M."/>
            <person name="De Vries R.P."/>
            <person name="Grigoriev I."/>
            <person name="Riley R."/>
            <person name="Hilden K."/>
        </authorList>
    </citation>
    <scope>NUCLEOTIDE SEQUENCE [LARGE SCALE GENOMIC DNA]</scope>
    <source>
        <strain evidence="2 3">FBCC735</strain>
    </source>
</reference>
<feature type="compositionally biased region" description="Acidic residues" evidence="1">
    <location>
        <begin position="519"/>
        <end position="544"/>
    </location>
</feature>
<dbReference type="EMBL" id="MNAD01001241">
    <property type="protein sequence ID" value="OJT06903.1"/>
    <property type="molecule type" value="Genomic_DNA"/>
</dbReference>
<feature type="compositionally biased region" description="Acidic residues" evidence="1">
    <location>
        <begin position="564"/>
        <end position="574"/>
    </location>
</feature>
<accession>A0A1M2VHB8</accession>
<feature type="compositionally biased region" description="Basic and acidic residues" evidence="1">
    <location>
        <begin position="551"/>
        <end position="562"/>
    </location>
</feature>
<evidence type="ECO:0000313" key="3">
    <source>
        <dbReference type="Proteomes" id="UP000184267"/>
    </source>
</evidence>
<dbReference type="AlphaFoldDB" id="A0A1M2VHB8"/>
<feature type="region of interest" description="Disordered" evidence="1">
    <location>
        <begin position="1"/>
        <end position="84"/>
    </location>
</feature>
<proteinExistence type="predicted"/>
<dbReference type="OMA" id="KWPLVMY"/>
<protein>
    <submittedName>
        <fullName evidence="2">Uncharacterized protein</fullName>
    </submittedName>
</protein>